<dbReference type="Pfam" id="PF22020">
    <property type="entry name" value="RlmL_1st"/>
    <property type="match status" value="1"/>
</dbReference>
<protein>
    <submittedName>
        <fullName evidence="8">Uncharacterized protein</fullName>
    </submittedName>
</protein>
<feature type="region of interest" description="Disordered" evidence="3">
    <location>
        <begin position="493"/>
        <end position="516"/>
    </location>
</feature>
<evidence type="ECO:0000313" key="9">
    <source>
        <dbReference type="Proteomes" id="UP001295423"/>
    </source>
</evidence>
<dbReference type="AlphaFoldDB" id="A0AAD2FSC0"/>
<feature type="domain" description="THUMP" evidence="6">
    <location>
        <begin position="178"/>
        <end position="217"/>
    </location>
</feature>
<evidence type="ECO:0000259" key="7">
    <source>
        <dbReference type="Pfam" id="PF22020"/>
    </source>
</evidence>
<dbReference type="InterPro" id="IPR004114">
    <property type="entry name" value="THUMP_dom"/>
</dbReference>
<feature type="signal peptide" evidence="4">
    <location>
        <begin position="1"/>
        <end position="22"/>
    </location>
</feature>
<dbReference type="Pfam" id="PF02926">
    <property type="entry name" value="THUMP"/>
    <property type="match status" value="1"/>
</dbReference>
<gene>
    <name evidence="8" type="ORF">CYCCA115_LOCUS13259</name>
</gene>
<dbReference type="InterPro" id="IPR029063">
    <property type="entry name" value="SAM-dependent_MTases_sf"/>
</dbReference>
<dbReference type="Pfam" id="PF01170">
    <property type="entry name" value="UPF0020"/>
    <property type="match status" value="1"/>
</dbReference>
<feature type="domain" description="Ribosomal RNA large subunit methyltransferase K/L-like methyltransferase" evidence="5">
    <location>
        <begin position="241"/>
        <end position="481"/>
    </location>
</feature>
<organism evidence="8 9">
    <name type="scientific">Cylindrotheca closterium</name>
    <dbReference type="NCBI Taxonomy" id="2856"/>
    <lineage>
        <taxon>Eukaryota</taxon>
        <taxon>Sar</taxon>
        <taxon>Stramenopiles</taxon>
        <taxon>Ochrophyta</taxon>
        <taxon>Bacillariophyta</taxon>
        <taxon>Bacillariophyceae</taxon>
        <taxon>Bacillariophycidae</taxon>
        <taxon>Bacillariales</taxon>
        <taxon>Bacillariaceae</taxon>
        <taxon>Cylindrotheca</taxon>
    </lineage>
</organism>
<feature type="domain" description="RlmL ferredoxin-like" evidence="7">
    <location>
        <begin position="62"/>
        <end position="118"/>
    </location>
</feature>
<dbReference type="GO" id="GO:0003723">
    <property type="term" value="F:RNA binding"/>
    <property type="evidence" value="ECO:0007669"/>
    <property type="project" value="InterPro"/>
</dbReference>
<keyword evidence="4" id="KW-0732">Signal</keyword>
<reference evidence="8" key="1">
    <citation type="submission" date="2023-08" db="EMBL/GenBank/DDBJ databases">
        <authorList>
            <person name="Audoor S."/>
            <person name="Bilcke G."/>
        </authorList>
    </citation>
    <scope>NUCLEOTIDE SEQUENCE</scope>
</reference>
<dbReference type="PANTHER" id="PTHR47313:SF1">
    <property type="entry name" value="RIBOSOMAL RNA LARGE SUBUNIT METHYLTRANSFERASE K_L"/>
    <property type="match status" value="1"/>
</dbReference>
<accession>A0AAD2FSC0</accession>
<feature type="chain" id="PRO_5041939398" evidence="4">
    <location>
        <begin position="23"/>
        <end position="516"/>
    </location>
</feature>
<dbReference type="InterPro" id="IPR000241">
    <property type="entry name" value="RlmKL-like_Mtase"/>
</dbReference>
<dbReference type="GO" id="GO:0008173">
    <property type="term" value="F:RNA methyltransferase activity"/>
    <property type="evidence" value="ECO:0007669"/>
    <property type="project" value="UniProtKB-ARBA"/>
</dbReference>
<dbReference type="Proteomes" id="UP001295423">
    <property type="component" value="Unassembled WGS sequence"/>
</dbReference>
<dbReference type="SUPFAM" id="SSF53335">
    <property type="entry name" value="S-adenosyl-L-methionine-dependent methyltransferases"/>
    <property type="match status" value="1"/>
</dbReference>
<evidence type="ECO:0000259" key="6">
    <source>
        <dbReference type="Pfam" id="PF02926"/>
    </source>
</evidence>
<keyword evidence="9" id="KW-1185">Reference proteome</keyword>
<dbReference type="CDD" id="cd11715">
    <property type="entry name" value="THUMP_AdoMetMT"/>
    <property type="match status" value="1"/>
</dbReference>
<dbReference type="Gene3D" id="3.30.2130.30">
    <property type="match status" value="1"/>
</dbReference>
<dbReference type="EMBL" id="CAKOGP040001792">
    <property type="protein sequence ID" value="CAJ1951830.1"/>
    <property type="molecule type" value="Genomic_DNA"/>
</dbReference>
<sequence length="516" mass="56229">MAHCRGISFFFAVWIILPLANGFIINPPSVSRNSKTSLSAGSSHIAGEAHSSLSSSAPSSYLATCIPGLAPALAEELEGIHPEITDISQSGNAAVTFTATREASLNVLCWTRTAHRLLELVAATNQEDQLYDKNDIHTFINQEVNVRDLLGDGMGGLLTLSVKAILNNSRQLPKDLSHSHYTALSIKNALCDVVRDMRGDRPDVDIDNPDVPLVAMLRGYNGGASLSLYRSLHPPGSLHKRGYRQGSAIHKAAMKESLAAGLLMEAGWKGRVDAARNGHDKKSNICLIDPMAGSGSLILEAAMMAADISPGLMRIRCQVPGQSSPPVIRWKSELDTTKLWKEILLDASNRAKTGLEWIRSDQTQLVLRANDIHAGAVEILEDSAEAAGLLTLIDVSSMDCFDLQMNEKDASCLVVTNPPWGVRLTEDVTMSWDALRHFLRDVCPDNTEAWVLSGHKAATASLKLKRNKMVPIQTGDQDLRWVQYIISSNQERRKVHKTGKQTLSTSTSGDRGDDSW</sequence>
<evidence type="ECO:0000259" key="5">
    <source>
        <dbReference type="Pfam" id="PF01170"/>
    </source>
</evidence>
<evidence type="ECO:0000256" key="3">
    <source>
        <dbReference type="SAM" id="MobiDB-lite"/>
    </source>
</evidence>
<proteinExistence type="predicted"/>
<dbReference type="PANTHER" id="PTHR47313">
    <property type="entry name" value="RIBOSOMAL RNA LARGE SUBUNIT METHYLTRANSFERASE K/L"/>
    <property type="match status" value="1"/>
</dbReference>
<dbReference type="Gene3D" id="3.40.50.150">
    <property type="entry name" value="Vaccinia Virus protein VP39"/>
    <property type="match status" value="1"/>
</dbReference>
<evidence type="ECO:0000256" key="4">
    <source>
        <dbReference type="SAM" id="SignalP"/>
    </source>
</evidence>
<dbReference type="InterPro" id="IPR054170">
    <property type="entry name" value="RlmL_1st"/>
</dbReference>
<evidence type="ECO:0000256" key="1">
    <source>
        <dbReference type="ARBA" id="ARBA00022603"/>
    </source>
</evidence>
<dbReference type="GO" id="GO:0032259">
    <property type="term" value="P:methylation"/>
    <property type="evidence" value="ECO:0007669"/>
    <property type="project" value="UniProtKB-KW"/>
</dbReference>
<evidence type="ECO:0000256" key="2">
    <source>
        <dbReference type="ARBA" id="ARBA00022679"/>
    </source>
</evidence>
<keyword evidence="2" id="KW-0808">Transferase</keyword>
<name>A0AAD2FSC0_9STRA</name>
<dbReference type="InterPro" id="IPR002052">
    <property type="entry name" value="DNA_methylase_N6_adenine_CS"/>
</dbReference>
<dbReference type="PROSITE" id="PS00092">
    <property type="entry name" value="N6_MTASE"/>
    <property type="match status" value="1"/>
</dbReference>
<dbReference type="GO" id="GO:0043527">
    <property type="term" value="C:tRNA methyltransferase complex"/>
    <property type="evidence" value="ECO:0007669"/>
    <property type="project" value="UniProtKB-ARBA"/>
</dbReference>
<keyword evidence="1" id="KW-0489">Methyltransferase</keyword>
<comment type="caution">
    <text evidence="8">The sequence shown here is derived from an EMBL/GenBank/DDBJ whole genome shotgun (WGS) entry which is preliminary data.</text>
</comment>
<evidence type="ECO:0000313" key="8">
    <source>
        <dbReference type="EMBL" id="CAJ1951830.1"/>
    </source>
</evidence>